<gene>
    <name evidence="4" type="ORF">NCTC10194_00522</name>
</gene>
<accession>A0A449AVK7</accession>
<proteinExistence type="predicted"/>
<feature type="transmembrane region" description="Helical" evidence="3">
    <location>
        <begin position="12"/>
        <end position="32"/>
    </location>
</feature>
<feature type="region of interest" description="Disordered" evidence="2">
    <location>
        <begin position="436"/>
        <end position="468"/>
    </location>
</feature>
<evidence type="ECO:0000313" key="4">
    <source>
        <dbReference type="EMBL" id="VEU70644.1"/>
    </source>
</evidence>
<evidence type="ECO:0000256" key="3">
    <source>
        <dbReference type="SAM" id="Phobius"/>
    </source>
</evidence>
<keyword evidence="5" id="KW-1185">Reference proteome</keyword>
<dbReference type="EMBL" id="LR215024">
    <property type="protein sequence ID" value="VEU70644.1"/>
    <property type="molecule type" value="Genomic_DNA"/>
</dbReference>
<keyword evidence="3" id="KW-0472">Membrane</keyword>
<evidence type="ECO:0000256" key="1">
    <source>
        <dbReference type="SAM" id="Coils"/>
    </source>
</evidence>
<reference evidence="4 5" key="1">
    <citation type="submission" date="2019-01" db="EMBL/GenBank/DDBJ databases">
        <authorList>
            <consortium name="Pathogen Informatics"/>
        </authorList>
    </citation>
    <scope>NUCLEOTIDE SEQUENCE [LARGE SCALE GENOMIC DNA]</scope>
    <source>
        <strain evidence="4 5">NCTC10194</strain>
    </source>
</reference>
<keyword evidence="1" id="KW-0175">Coiled coil</keyword>
<protein>
    <submittedName>
        <fullName evidence="4">Uncharacterized protein</fullName>
    </submittedName>
</protein>
<evidence type="ECO:0000256" key="2">
    <source>
        <dbReference type="SAM" id="MobiDB-lite"/>
    </source>
</evidence>
<name>A0A449AVK7_9BACT</name>
<dbReference type="RefSeq" id="WP_129622165.1">
    <property type="nucleotide sequence ID" value="NZ_LR215024.1"/>
</dbReference>
<dbReference type="Proteomes" id="UP000290815">
    <property type="component" value="Chromosome"/>
</dbReference>
<evidence type="ECO:0000313" key="5">
    <source>
        <dbReference type="Proteomes" id="UP000290815"/>
    </source>
</evidence>
<sequence length="468" mass="54479">MEKNKKKNRKKLILASILGMGVAGAIIIPPLLMKHCSQIKQIESDKKYFELNNKAVNLENAIYRLEEKQTNKEEEIASLRNELEAEKSKLNKARAKLRILVGSEDENFDFGEKGINSLQGSLVKELRRDVAEKEETIRLLEIDLEELKDAYSELEREIEEKESKVASIIKINIDKNIAIASLLEYRKAIKEFALLTNSMKEKNSAFVDNLFPTFTNVMGIYESNSSLYVEHQNDIIKDILWISLDSEQYTRLLNGETIEREKDYWSSGDYFVDIDFFSTISLPYAYDNFDGVVPKYNISYNEILNLSDEEYIEFFFNNENLIDENYNEQIKLLNYIKDKVNLNVKLLNDSLKLVLEIYKKRNEAYVKYLYLLMNSLSFLTGAWYQNPPIMREDMDNEAYENKISAIENGPLYKLKNQIANLEERFNKAKEKINELTGSEDENFETGENGENAKPGSLIYRLRNKNQDN</sequence>
<feature type="coiled-coil region" evidence="1">
    <location>
        <begin position="48"/>
        <end position="171"/>
    </location>
</feature>
<dbReference type="KEGG" id="mgly:NCTC10194_00522"/>
<organism evidence="4 5">
    <name type="scientific">Mycoplasmopsis glycophila</name>
    <dbReference type="NCBI Taxonomy" id="171285"/>
    <lineage>
        <taxon>Bacteria</taxon>
        <taxon>Bacillati</taxon>
        <taxon>Mycoplasmatota</taxon>
        <taxon>Mycoplasmoidales</taxon>
        <taxon>Metamycoplasmataceae</taxon>
        <taxon>Mycoplasmopsis</taxon>
    </lineage>
</organism>
<dbReference type="AlphaFoldDB" id="A0A449AVK7"/>
<keyword evidence="3" id="KW-0812">Transmembrane</keyword>
<keyword evidence="3" id="KW-1133">Transmembrane helix</keyword>